<protein>
    <submittedName>
        <fullName evidence="1">Uncharacterized protein</fullName>
    </submittedName>
</protein>
<comment type="caution">
    <text evidence="1">The sequence shown here is derived from an EMBL/GenBank/DDBJ whole genome shotgun (WGS) entry which is preliminary data.</text>
</comment>
<dbReference type="PANTHER" id="PTHR33710:SF77">
    <property type="entry name" value="DNASE I-LIKE SUPERFAMILY PROTEIN"/>
    <property type="match status" value="1"/>
</dbReference>
<gene>
    <name evidence="1" type="ORF">Ddye_030272</name>
</gene>
<dbReference type="Proteomes" id="UP001280121">
    <property type="component" value="Unassembled WGS sequence"/>
</dbReference>
<dbReference type="SUPFAM" id="SSF56219">
    <property type="entry name" value="DNase I-like"/>
    <property type="match status" value="1"/>
</dbReference>
<evidence type="ECO:0000313" key="1">
    <source>
        <dbReference type="EMBL" id="KAK2635480.1"/>
    </source>
</evidence>
<proteinExistence type="predicted"/>
<sequence>MGSTYTWSNKREGYEMVYERLNRCVCNYQWRDIFTGATVSHLEFWKSDHCPIMLDSTPYRALFTRTSLGHRRRFHFEECWARSEGYVNIVRKSGVNEGESANMQDLVSSIQFCTSQLREWNEVNRKGFCKEILRKHKELQQATKEIHTGSWRSASLIERELYALLENEEIYWRQRLRATWLKRGDKNSRSFHSCALSRRSRNTIKGIYDSEGK</sequence>
<name>A0AAD9TG12_9ROSI</name>
<organism evidence="1 2">
    <name type="scientific">Dipteronia dyeriana</name>
    <dbReference type="NCBI Taxonomy" id="168575"/>
    <lineage>
        <taxon>Eukaryota</taxon>
        <taxon>Viridiplantae</taxon>
        <taxon>Streptophyta</taxon>
        <taxon>Embryophyta</taxon>
        <taxon>Tracheophyta</taxon>
        <taxon>Spermatophyta</taxon>
        <taxon>Magnoliopsida</taxon>
        <taxon>eudicotyledons</taxon>
        <taxon>Gunneridae</taxon>
        <taxon>Pentapetalae</taxon>
        <taxon>rosids</taxon>
        <taxon>malvids</taxon>
        <taxon>Sapindales</taxon>
        <taxon>Sapindaceae</taxon>
        <taxon>Hippocastanoideae</taxon>
        <taxon>Acereae</taxon>
        <taxon>Dipteronia</taxon>
    </lineage>
</organism>
<dbReference type="Gene3D" id="3.60.10.10">
    <property type="entry name" value="Endonuclease/exonuclease/phosphatase"/>
    <property type="match status" value="1"/>
</dbReference>
<dbReference type="PANTHER" id="PTHR33710">
    <property type="entry name" value="BNAC02G09200D PROTEIN"/>
    <property type="match status" value="1"/>
</dbReference>
<accession>A0AAD9TG12</accession>
<keyword evidence="2" id="KW-1185">Reference proteome</keyword>
<dbReference type="InterPro" id="IPR036691">
    <property type="entry name" value="Endo/exonu/phosph_ase_sf"/>
</dbReference>
<reference evidence="1" key="1">
    <citation type="journal article" date="2023" name="Plant J.">
        <title>Genome sequences and population genomics provide insights into the demographic history, inbreeding, and mutation load of two 'living fossil' tree species of Dipteronia.</title>
        <authorList>
            <person name="Feng Y."/>
            <person name="Comes H.P."/>
            <person name="Chen J."/>
            <person name="Zhu S."/>
            <person name="Lu R."/>
            <person name="Zhang X."/>
            <person name="Li P."/>
            <person name="Qiu J."/>
            <person name="Olsen K.M."/>
            <person name="Qiu Y."/>
        </authorList>
    </citation>
    <scope>NUCLEOTIDE SEQUENCE</scope>
    <source>
        <strain evidence="1">KIB01</strain>
    </source>
</reference>
<dbReference type="EMBL" id="JANJYI010000009">
    <property type="protein sequence ID" value="KAK2635480.1"/>
    <property type="molecule type" value="Genomic_DNA"/>
</dbReference>
<evidence type="ECO:0000313" key="2">
    <source>
        <dbReference type="Proteomes" id="UP001280121"/>
    </source>
</evidence>
<dbReference type="AlphaFoldDB" id="A0AAD9TG12"/>